<keyword evidence="3 8" id="KW-0813">Transport</keyword>
<comment type="subcellular location">
    <subcellularLocation>
        <location evidence="1 8">Cell membrane</location>
        <topology evidence="1 8">Multi-pass membrane protein</topology>
    </subcellularLocation>
</comment>
<dbReference type="Proteomes" id="UP000198393">
    <property type="component" value="Unassembled WGS sequence"/>
</dbReference>
<sequence length="452" mass="48139">MNSISTFLSNAVNFIWGPPLLILLLGGGFFLLVYSRFLPFRYLRHAINVLRGKYDDPNDPGEISHFQALSGALAATIGMGNISGVALAIAAGGPGAMFWMWVSAFIGMATKFFTCTLAVQFRGKDSEGNVQGGPMYVIREAMGKKWMPLAGFFCVAGFFGATPVFQTNQMVAVFKNVILIPAGVQESFTVNLTIGIVIAIIVAIVILGGIKRIGNVASKLVPFMVVLFVVSVLVIMITNASEVTPSFLFIIEDAFTAKAVLGGAVGAVIVEGAKRAAFSNEAGIGMAPLMHGAAKTKEPVREGLVAMLGPAIDTIIVCTMTGLCILITGVWNSGEADGIVMTAKAFAVSLPGFGPYILMICVMVFAITTIFGLAYYGQKCLSFLIGAKYGKYFYYWYIGLVLVGSVASLTDVVNLVFVAYGLMAVPTMISAIVLAPKVMHATKKYFNEVYNS</sequence>
<dbReference type="EMBL" id="FZPD01000001">
    <property type="protein sequence ID" value="SNS44923.1"/>
    <property type="molecule type" value="Genomic_DNA"/>
</dbReference>
<dbReference type="Pfam" id="PF01235">
    <property type="entry name" value="Na_Ala_symp"/>
    <property type="match status" value="1"/>
</dbReference>
<evidence type="ECO:0000256" key="5">
    <source>
        <dbReference type="ARBA" id="ARBA00022692"/>
    </source>
</evidence>
<evidence type="ECO:0000256" key="3">
    <source>
        <dbReference type="ARBA" id="ARBA00022448"/>
    </source>
</evidence>
<dbReference type="InterPro" id="IPR001463">
    <property type="entry name" value="Na/Ala_symport"/>
</dbReference>
<feature type="transmembrane region" description="Helical" evidence="8">
    <location>
        <begin position="72"/>
        <end position="92"/>
    </location>
</feature>
<keyword evidence="10" id="KW-1185">Reference proteome</keyword>
<organism evidence="9 10">
    <name type="scientific">Ekhidna lutea</name>
    <dbReference type="NCBI Taxonomy" id="447679"/>
    <lineage>
        <taxon>Bacteria</taxon>
        <taxon>Pseudomonadati</taxon>
        <taxon>Bacteroidota</taxon>
        <taxon>Cytophagia</taxon>
        <taxon>Cytophagales</taxon>
        <taxon>Reichenbachiellaceae</taxon>
        <taxon>Ekhidna</taxon>
    </lineage>
</organism>
<keyword evidence="8" id="KW-0769">Symport</keyword>
<accession>A0A239ELL3</accession>
<evidence type="ECO:0000256" key="7">
    <source>
        <dbReference type="ARBA" id="ARBA00023136"/>
    </source>
</evidence>
<keyword evidence="5 8" id="KW-0812">Transmembrane</keyword>
<evidence type="ECO:0000256" key="4">
    <source>
        <dbReference type="ARBA" id="ARBA00022475"/>
    </source>
</evidence>
<feature type="transmembrane region" description="Helical" evidence="8">
    <location>
        <begin position="247"/>
        <end position="270"/>
    </location>
</feature>
<feature type="transmembrane region" description="Helical" evidence="8">
    <location>
        <begin position="188"/>
        <end position="208"/>
    </location>
</feature>
<dbReference type="PANTHER" id="PTHR30330:SF3">
    <property type="entry name" value="TRANSCRIPTIONAL REGULATOR, LRP FAMILY"/>
    <property type="match status" value="1"/>
</dbReference>
<feature type="transmembrane region" description="Helical" evidence="8">
    <location>
        <begin position="356"/>
        <end position="377"/>
    </location>
</feature>
<evidence type="ECO:0000256" key="8">
    <source>
        <dbReference type="RuleBase" id="RU363064"/>
    </source>
</evidence>
<dbReference type="GO" id="GO:0005283">
    <property type="term" value="F:amino acid:sodium symporter activity"/>
    <property type="evidence" value="ECO:0007669"/>
    <property type="project" value="InterPro"/>
</dbReference>
<evidence type="ECO:0000313" key="9">
    <source>
        <dbReference type="EMBL" id="SNS44923.1"/>
    </source>
</evidence>
<feature type="transmembrane region" description="Helical" evidence="8">
    <location>
        <begin position="15"/>
        <end position="34"/>
    </location>
</feature>
<keyword evidence="4 8" id="KW-1003">Cell membrane</keyword>
<evidence type="ECO:0000256" key="6">
    <source>
        <dbReference type="ARBA" id="ARBA00022989"/>
    </source>
</evidence>
<keyword evidence="7 8" id="KW-0472">Membrane</keyword>
<dbReference type="AlphaFoldDB" id="A0A239ELL3"/>
<evidence type="ECO:0000256" key="2">
    <source>
        <dbReference type="ARBA" id="ARBA00009261"/>
    </source>
</evidence>
<feature type="transmembrane region" description="Helical" evidence="8">
    <location>
        <begin position="304"/>
        <end position="331"/>
    </location>
</feature>
<dbReference type="PROSITE" id="PS00873">
    <property type="entry name" value="NA_ALANINE_SYMP"/>
    <property type="match status" value="1"/>
</dbReference>
<name>A0A239ELL3_EKHLU</name>
<feature type="transmembrane region" description="Helical" evidence="8">
    <location>
        <begin position="220"/>
        <end position="241"/>
    </location>
</feature>
<evidence type="ECO:0000313" key="10">
    <source>
        <dbReference type="Proteomes" id="UP000198393"/>
    </source>
</evidence>
<comment type="similarity">
    <text evidence="2 8">Belongs to the alanine or glycine:cation symporter (AGCS) (TC 2.A.25) family.</text>
</comment>
<dbReference type="GO" id="GO:0005886">
    <property type="term" value="C:plasma membrane"/>
    <property type="evidence" value="ECO:0007669"/>
    <property type="project" value="UniProtKB-SubCell"/>
</dbReference>
<evidence type="ECO:0000256" key="1">
    <source>
        <dbReference type="ARBA" id="ARBA00004651"/>
    </source>
</evidence>
<dbReference type="Gene3D" id="1.20.1740.10">
    <property type="entry name" value="Amino acid/polyamine transporter I"/>
    <property type="match status" value="1"/>
</dbReference>
<proteinExistence type="inferred from homology"/>
<dbReference type="RefSeq" id="WP_179213270.1">
    <property type="nucleotide sequence ID" value="NZ_FZPD01000001.1"/>
</dbReference>
<dbReference type="PRINTS" id="PR00175">
    <property type="entry name" value="NAALASMPORT"/>
</dbReference>
<dbReference type="NCBIfam" id="TIGR00835">
    <property type="entry name" value="agcS"/>
    <property type="match status" value="1"/>
</dbReference>
<feature type="transmembrane region" description="Helical" evidence="8">
    <location>
        <begin position="98"/>
        <end position="119"/>
    </location>
</feature>
<feature type="transmembrane region" description="Helical" evidence="8">
    <location>
        <begin position="389"/>
        <end position="409"/>
    </location>
</feature>
<reference evidence="9 10" key="1">
    <citation type="submission" date="2017-06" db="EMBL/GenBank/DDBJ databases">
        <authorList>
            <person name="Kim H.J."/>
            <person name="Triplett B.A."/>
        </authorList>
    </citation>
    <scope>NUCLEOTIDE SEQUENCE [LARGE SCALE GENOMIC DNA]</scope>
    <source>
        <strain evidence="9 10">DSM 19307</strain>
    </source>
</reference>
<feature type="transmembrane region" description="Helical" evidence="8">
    <location>
        <begin position="149"/>
        <end position="168"/>
    </location>
</feature>
<gene>
    <name evidence="9" type="ORF">SAMN05421640_0190</name>
</gene>
<protein>
    <submittedName>
        <fullName evidence="9">Alanine or glycine:cation symporter, AGCS family</fullName>
    </submittedName>
</protein>
<dbReference type="PANTHER" id="PTHR30330">
    <property type="entry name" value="AGSS FAMILY TRANSPORTER, SODIUM-ALANINE"/>
    <property type="match status" value="1"/>
</dbReference>
<keyword evidence="6 8" id="KW-1133">Transmembrane helix</keyword>
<feature type="transmembrane region" description="Helical" evidence="8">
    <location>
        <begin position="415"/>
        <end position="435"/>
    </location>
</feature>